<dbReference type="GO" id="GO:0043130">
    <property type="term" value="F:ubiquitin binding"/>
    <property type="evidence" value="ECO:0007669"/>
    <property type="project" value="TreeGrafter"/>
</dbReference>
<feature type="region of interest" description="Disordered" evidence="1">
    <location>
        <begin position="277"/>
        <end position="328"/>
    </location>
</feature>
<evidence type="ECO:0000256" key="1">
    <source>
        <dbReference type="SAM" id="MobiDB-lite"/>
    </source>
</evidence>
<dbReference type="GO" id="GO:0007030">
    <property type="term" value="P:Golgi organization"/>
    <property type="evidence" value="ECO:0007669"/>
    <property type="project" value="TreeGrafter"/>
</dbReference>
<dbReference type="Gene3D" id="3.30.420.210">
    <property type="entry name" value="SEP domain"/>
    <property type="match status" value="1"/>
</dbReference>
<keyword evidence="5" id="KW-1185">Reference proteome</keyword>
<dbReference type="PANTHER" id="PTHR23333:SF20">
    <property type="entry name" value="NSFL1 COFACTOR P47"/>
    <property type="match status" value="1"/>
</dbReference>
<dbReference type="FunFam" id="3.30.420.210:FF:000002">
    <property type="entry name" value="UBX domain-containing protein 1"/>
    <property type="match status" value="1"/>
</dbReference>
<gene>
    <name evidence="4" type="ORF">KLDO_g3254</name>
</gene>
<dbReference type="GO" id="GO:0031468">
    <property type="term" value="P:nuclear membrane reassembly"/>
    <property type="evidence" value="ECO:0007669"/>
    <property type="project" value="TreeGrafter"/>
</dbReference>
<organism evidence="4 5">
    <name type="scientific">Kluyveromyces dobzhanskii CBS 2104</name>
    <dbReference type="NCBI Taxonomy" id="1427455"/>
    <lineage>
        <taxon>Eukaryota</taxon>
        <taxon>Fungi</taxon>
        <taxon>Dikarya</taxon>
        <taxon>Ascomycota</taxon>
        <taxon>Saccharomycotina</taxon>
        <taxon>Saccharomycetes</taxon>
        <taxon>Saccharomycetales</taxon>
        <taxon>Saccharomycetaceae</taxon>
        <taxon>Kluyveromyces</taxon>
    </lineage>
</organism>
<feature type="compositionally biased region" description="Polar residues" evidence="1">
    <location>
        <begin position="298"/>
        <end position="312"/>
    </location>
</feature>
<dbReference type="SUPFAM" id="SSF102848">
    <property type="entry name" value="NSFL1 (p97 ATPase) cofactor p47, SEP domain"/>
    <property type="match status" value="1"/>
</dbReference>
<feature type="region of interest" description="Disordered" evidence="1">
    <location>
        <begin position="41"/>
        <end position="204"/>
    </location>
</feature>
<dbReference type="CDD" id="cd01770">
    <property type="entry name" value="UBX_UBXN2"/>
    <property type="match status" value="1"/>
</dbReference>
<name>A0A0A8L9Z1_9SACH</name>
<comment type="caution">
    <text evidence="4">The sequence shown here is derived from an EMBL/GenBank/DDBJ whole genome shotgun (WGS) entry which is preliminary data.</text>
</comment>
<dbReference type="GO" id="GO:0000045">
    <property type="term" value="P:autophagosome assembly"/>
    <property type="evidence" value="ECO:0007669"/>
    <property type="project" value="TreeGrafter"/>
</dbReference>
<feature type="compositionally biased region" description="Polar residues" evidence="1">
    <location>
        <begin position="52"/>
        <end position="70"/>
    </location>
</feature>
<dbReference type="Pfam" id="PF00789">
    <property type="entry name" value="UBX"/>
    <property type="match status" value="1"/>
</dbReference>
<dbReference type="CDD" id="cd14351">
    <property type="entry name" value="UBA_Ubx1_like"/>
    <property type="match status" value="1"/>
</dbReference>
<dbReference type="AlphaFoldDB" id="A0A0A8L9Z1"/>
<evidence type="ECO:0000259" key="2">
    <source>
        <dbReference type="PROSITE" id="PS50033"/>
    </source>
</evidence>
<reference evidence="4 5" key="1">
    <citation type="submission" date="2014-03" db="EMBL/GenBank/DDBJ databases">
        <title>The genome of Kluyveromyces dobzhanskii.</title>
        <authorList>
            <person name="Nystedt B."/>
            <person name="Astrom S."/>
        </authorList>
    </citation>
    <scope>NUCLEOTIDE SEQUENCE [LARGE SCALE GENOMIC DNA]</scope>
    <source>
        <strain evidence="4 5">CBS 2104</strain>
    </source>
</reference>
<sequence>MSDDQIQQFVALTNASITVASDYLNEFGDLGEALNAYYAAQQDDQDAKTETSFEQQVPKTATQGGSSQSPADDDVGYARTLSGHKIPLPRSTPSPSQKPKSKSKIQSFSDMFKGGDDDEEDRNLFAGGETSGLEVTDPHANNDSNSLIRDLLQKARRGGQEAEQEDDGEQEDKSKKHHFEGKGYRLGSDLSAPPVVVEDNTPAASKPTKVTREITFWKDGFQVGDGKLYRYDDPENSFYLKELNQGRAPLQLLDVEFGQEVDVTVYKKLEEEYVPPKRKQGGFAGTGNRLGSPIPGDITQSQSATPTVSSPIETEIKEKSPENEATGDTSVQIRYASGKREVLRCNSTDTIRFLYEHVKANTSDTRAFTLSHAFPVKAIDDFDSTLKEQGLCNAVVIQRWV</sequence>
<evidence type="ECO:0000313" key="4">
    <source>
        <dbReference type="EMBL" id="CDO95005.1"/>
    </source>
</evidence>
<dbReference type="Gene3D" id="3.10.20.90">
    <property type="entry name" value="Phosphatidylinositol 3-kinase Catalytic Subunit, Chain A, domain 1"/>
    <property type="match status" value="1"/>
</dbReference>
<dbReference type="GO" id="GO:0043161">
    <property type="term" value="P:proteasome-mediated ubiquitin-dependent protein catabolic process"/>
    <property type="evidence" value="ECO:0007669"/>
    <property type="project" value="TreeGrafter"/>
</dbReference>
<dbReference type="SMART" id="SM00553">
    <property type="entry name" value="SEP"/>
    <property type="match status" value="1"/>
</dbReference>
<protein>
    <submittedName>
        <fullName evidence="4">WGS project CCBQ000000000 data, contig 00011</fullName>
    </submittedName>
</protein>
<dbReference type="InterPro" id="IPR001012">
    <property type="entry name" value="UBX_dom"/>
</dbReference>
<dbReference type="PROSITE" id="PS51399">
    <property type="entry name" value="SEP"/>
    <property type="match status" value="1"/>
</dbReference>
<feature type="domain" description="SEP" evidence="3">
    <location>
        <begin position="209"/>
        <end position="274"/>
    </location>
</feature>
<dbReference type="PANTHER" id="PTHR23333">
    <property type="entry name" value="UBX DOMAIN CONTAINING PROTEIN"/>
    <property type="match status" value="1"/>
</dbReference>
<dbReference type="InterPro" id="IPR012989">
    <property type="entry name" value="SEP_domain"/>
</dbReference>
<dbReference type="GO" id="GO:0005634">
    <property type="term" value="C:nucleus"/>
    <property type="evidence" value="ECO:0007669"/>
    <property type="project" value="TreeGrafter"/>
</dbReference>
<dbReference type="GO" id="GO:0005829">
    <property type="term" value="C:cytosol"/>
    <property type="evidence" value="ECO:0007669"/>
    <property type="project" value="TreeGrafter"/>
</dbReference>
<dbReference type="SMART" id="SM00166">
    <property type="entry name" value="UBX"/>
    <property type="match status" value="1"/>
</dbReference>
<evidence type="ECO:0000259" key="3">
    <source>
        <dbReference type="PROSITE" id="PS51399"/>
    </source>
</evidence>
<feature type="compositionally biased region" description="Low complexity" evidence="1">
    <location>
        <begin position="89"/>
        <end position="109"/>
    </location>
</feature>
<dbReference type="InterPro" id="IPR036241">
    <property type="entry name" value="NSFL1C_SEP_dom_sf"/>
</dbReference>
<dbReference type="EMBL" id="CCBQ010000042">
    <property type="protein sequence ID" value="CDO95005.1"/>
    <property type="molecule type" value="Genomic_DNA"/>
</dbReference>
<dbReference type="GO" id="GO:0061025">
    <property type="term" value="P:membrane fusion"/>
    <property type="evidence" value="ECO:0007669"/>
    <property type="project" value="TreeGrafter"/>
</dbReference>
<evidence type="ECO:0000313" key="5">
    <source>
        <dbReference type="Proteomes" id="UP000031516"/>
    </source>
</evidence>
<dbReference type="Proteomes" id="UP000031516">
    <property type="component" value="Unassembled WGS sequence"/>
</dbReference>
<feature type="domain" description="UBX" evidence="2">
    <location>
        <begin position="324"/>
        <end position="399"/>
    </location>
</feature>
<dbReference type="PROSITE" id="PS50033">
    <property type="entry name" value="UBX"/>
    <property type="match status" value="1"/>
</dbReference>
<dbReference type="OrthoDB" id="25887at2759"/>
<accession>A0A0A8L9Z1</accession>
<proteinExistence type="predicted"/>
<dbReference type="Pfam" id="PF08059">
    <property type="entry name" value="SEP"/>
    <property type="match status" value="1"/>
</dbReference>
<dbReference type="InterPro" id="IPR029071">
    <property type="entry name" value="Ubiquitin-like_domsf"/>
</dbReference>
<dbReference type="SUPFAM" id="SSF54236">
    <property type="entry name" value="Ubiquitin-like"/>
    <property type="match status" value="1"/>
</dbReference>
<dbReference type="Pfam" id="PF14555">
    <property type="entry name" value="UBA_4"/>
    <property type="match status" value="1"/>
</dbReference>